<feature type="compositionally biased region" description="Basic and acidic residues" evidence="2">
    <location>
        <begin position="1"/>
        <end position="21"/>
    </location>
</feature>
<proteinExistence type="inferred from homology"/>
<dbReference type="PROSITE" id="PS51143">
    <property type="entry name" value="MT_A70"/>
    <property type="match status" value="1"/>
</dbReference>
<sequence>MKKFEALEQLEQGKRQKHQEEQEQAEAADSKGKGKAKDDDDEPAALALTEEELNELFKQTSTFTQQSALAKREQSLYGDEEESYMEFLDLEGEDGDDYYDEAGFWDDDDPGFGEPGRKRKRGGAGGGGGKAKAAARQARVPFESCEITGEDGFVYTIRKKVRYEDPNAPTYVRIPPQPITRSWCKTIAPFSKPTDDPIGSTYLEGDILKMELKNYGEFEAILMDPPWHTGAKDDPARLPGTVTPEELGKLKITDALLPKGLAFVWVEKELIPKVFALMKKWNFIYVENFAWVKKSVNNKFVSQPYKYFQKSKTTLFIFRKFTAEGKDQLELRHQRNPDVPDFTYHVIETLLPNAAYKEDAGRGKLLELWGRAGSQRRTGWTTIVQKP</sequence>
<dbReference type="GeneID" id="14915841"/>
<dbReference type="EMBL" id="KB008036">
    <property type="protein sequence ID" value="ELR15231.1"/>
    <property type="molecule type" value="Genomic_DNA"/>
</dbReference>
<feature type="compositionally biased region" description="Basic and acidic residues" evidence="2">
    <location>
        <begin position="28"/>
        <end position="38"/>
    </location>
</feature>
<gene>
    <name evidence="3" type="ORF">ACA1_219460</name>
</gene>
<keyword evidence="4" id="KW-1185">Reference proteome</keyword>
<organism evidence="3 4">
    <name type="scientific">Acanthamoeba castellanii (strain ATCC 30010 / Neff)</name>
    <dbReference type="NCBI Taxonomy" id="1257118"/>
    <lineage>
        <taxon>Eukaryota</taxon>
        <taxon>Amoebozoa</taxon>
        <taxon>Discosea</taxon>
        <taxon>Longamoebia</taxon>
        <taxon>Centramoebida</taxon>
        <taxon>Acanthamoebidae</taxon>
        <taxon>Acanthamoeba</taxon>
    </lineage>
</organism>
<feature type="compositionally biased region" description="Polar residues" evidence="2">
    <location>
        <begin position="58"/>
        <end position="68"/>
    </location>
</feature>
<dbReference type="AlphaFoldDB" id="L8GSX9"/>
<dbReference type="VEuPathDB" id="AmoebaDB:ACA1_219460"/>
<evidence type="ECO:0000313" key="4">
    <source>
        <dbReference type="Proteomes" id="UP000011083"/>
    </source>
</evidence>
<evidence type="ECO:0000313" key="3">
    <source>
        <dbReference type="EMBL" id="ELR15231.1"/>
    </source>
</evidence>
<dbReference type="PANTHER" id="PTHR12829">
    <property type="entry name" value="N6-ADENOSINE-METHYLTRANSFERASE"/>
    <property type="match status" value="1"/>
</dbReference>
<feature type="region of interest" description="Disordered" evidence="2">
    <location>
        <begin position="58"/>
        <end position="77"/>
    </location>
</feature>
<feature type="region of interest" description="Disordered" evidence="2">
    <location>
        <begin position="1"/>
        <end position="44"/>
    </location>
</feature>
<dbReference type="OMA" id="MDALELW"/>
<comment type="similarity">
    <text evidence="1">Belongs to the MT-A70-like family.</text>
</comment>
<dbReference type="RefSeq" id="XP_004337244.1">
    <property type="nucleotide sequence ID" value="XM_004337196.1"/>
</dbReference>
<reference evidence="3 4" key="1">
    <citation type="journal article" date="2013" name="Genome Biol.">
        <title>Genome of Acanthamoeba castellanii highlights extensive lateral gene transfer and early evolution of tyrosine kinase signaling.</title>
        <authorList>
            <person name="Clarke M."/>
            <person name="Lohan A.J."/>
            <person name="Liu B."/>
            <person name="Lagkouvardos I."/>
            <person name="Roy S."/>
            <person name="Zafar N."/>
            <person name="Bertelli C."/>
            <person name="Schilde C."/>
            <person name="Kianianmomeni A."/>
            <person name="Burglin T.R."/>
            <person name="Frech C."/>
            <person name="Turcotte B."/>
            <person name="Kopec K.O."/>
            <person name="Synnott J.M."/>
            <person name="Choo C."/>
            <person name="Paponov I."/>
            <person name="Finkler A."/>
            <person name="Soon Heng Tan C."/>
            <person name="Hutchins A.P."/>
            <person name="Weinmeier T."/>
            <person name="Rattei T."/>
            <person name="Chu J.S."/>
            <person name="Gimenez G."/>
            <person name="Irimia M."/>
            <person name="Rigden D.J."/>
            <person name="Fitzpatrick D.A."/>
            <person name="Lorenzo-Morales J."/>
            <person name="Bateman A."/>
            <person name="Chiu C.H."/>
            <person name="Tang P."/>
            <person name="Hegemann P."/>
            <person name="Fromm H."/>
            <person name="Raoult D."/>
            <person name="Greub G."/>
            <person name="Miranda-Saavedra D."/>
            <person name="Chen N."/>
            <person name="Nash P."/>
            <person name="Ginger M.L."/>
            <person name="Horn M."/>
            <person name="Schaap P."/>
            <person name="Caler L."/>
            <person name="Loftus B."/>
        </authorList>
    </citation>
    <scope>NUCLEOTIDE SEQUENCE [LARGE SCALE GENOMIC DNA]</scope>
    <source>
        <strain evidence="3 4">Neff</strain>
    </source>
</reference>
<dbReference type="OrthoDB" id="426718at2759"/>
<dbReference type="KEGG" id="acan:ACA1_219460"/>
<dbReference type="GO" id="GO:0005634">
    <property type="term" value="C:nucleus"/>
    <property type="evidence" value="ECO:0007669"/>
    <property type="project" value="TreeGrafter"/>
</dbReference>
<dbReference type="SUPFAM" id="SSF53335">
    <property type="entry name" value="S-adenosyl-L-methionine-dependent methyltransferases"/>
    <property type="match status" value="1"/>
</dbReference>
<dbReference type="PANTHER" id="PTHR12829:SF8">
    <property type="entry name" value="CHROMOSOME UNDETERMINED SCAFFOLD_82, WHOLE GENOME SHOTGUN SEQUENCE"/>
    <property type="match status" value="1"/>
</dbReference>
<name>L8GSX9_ACACF</name>
<dbReference type="STRING" id="1257118.L8GSX9"/>
<dbReference type="InterPro" id="IPR029063">
    <property type="entry name" value="SAM-dependent_MTases_sf"/>
</dbReference>
<dbReference type="Proteomes" id="UP000011083">
    <property type="component" value="Unassembled WGS sequence"/>
</dbReference>
<dbReference type="InterPro" id="IPR007757">
    <property type="entry name" value="MT-A70-like"/>
</dbReference>
<feature type="region of interest" description="Disordered" evidence="2">
    <location>
        <begin position="107"/>
        <end position="135"/>
    </location>
</feature>
<dbReference type="GO" id="GO:0036396">
    <property type="term" value="C:RNA N6-methyladenosine methyltransferase complex"/>
    <property type="evidence" value="ECO:0007669"/>
    <property type="project" value="TreeGrafter"/>
</dbReference>
<dbReference type="Pfam" id="PF05063">
    <property type="entry name" value="MT-A70"/>
    <property type="match status" value="1"/>
</dbReference>
<dbReference type="Gene3D" id="3.40.50.150">
    <property type="entry name" value="Vaccinia Virus protein VP39"/>
    <property type="match status" value="1"/>
</dbReference>
<protein>
    <submittedName>
        <fullName evidence="3">MT-A70 protein</fullName>
    </submittedName>
</protein>
<dbReference type="GO" id="GO:0008168">
    <property type="term" value="F:methyltransferase activity"/>
    <property type="evidence" value="ECO:0007669"/>
    <property type="project" value="TreeGrafter"/>
</dbReference>
<evidence type="ECO:0000256" key="2">
    <source>
        <dbReference type="SAM" id="MobiDB-lite"/>
    </source>
</evidence>
<accession>L8GSX9</accession>
<evidence type="ECO:0000256" key="1">
    <source>
        <dbReference type="PROSITE-ProRule" id="PRU00489"/>
    </source>
</evidence>